<dbReference type="Gene3D" id="3.10.20.30">
    <property type="match status" value="1"/>
</dbReference>
<evidence type="ECO:0000313" key="2">
    <source>
        <dbReference type="Proteomes" id="UP001596547"/>
    </source>
</evidence>
<dbReference type="Proteomes" id="UP001596547">
    <property type="component" value="Unassembled WGS sequence"/>
</dbReference>
<dbReference type="SUPFAM" id="SSF54285">
    <property type="entry name" value="MoaD/ThiS"/>
    <property type="match status" value="1"/>
</dbReference>
<reference evidence="1 2" key="1">
    <citation type="journal article" date="2019" name="Int. J. Syst. Evol. Microbiol.">
        <title>The Global Catalogue of Microorganisms (GCM) 10K type strain sequencing project: providing services to taxonomists for standard genome sequencing and annotation.</title>
        <authorList>
            <consortium name="The Broad Institute Genomics Platform"/>
            <consortium name="The Broad Institute Genome Sequencing Center for Infectious Disease"/>
            <person name="Wu L."/>
            <person name="Ma J."/>
        </authorList>
    </citation>
    <scope>NUCLEOTIDE SEQUENCE [LARGE SCALE GENOMIC DNA]</scope>
    <source>
        <strain evidence="1 2">PSR21</strain>
    </source>
</reference>
<gene>
    <name evidence="1" type="ORF">ACFQPE_03270</name>
</gene>
<dbReference type="NCBIfam" id="NF041918">
    <property type="entry name" value="SAMP1"/>
    <property type="match status" value="1"/>
</dbReference>
<dbReference type="CDD" id="cd17040">
    <property type="entry name" value="Ubl_MoaD_like"/>
    <property type="match status" value="1"/>
</dbReference>
<dbReference type="AlphaFoldDB" id="A0ABD6A659"/>
<dbReference type="GeneID" id="79314792"/>
<sequence length="86" mass="9327">MELTLFGPLRGVTGAKTVEVEFDGGTARDALWAFVDRYPRARDQLFDGAGDLRPSVRLTRDGERVDPADALAADESLTVYPAMRGG</sequence>
<evidence type="ECO:0000313" key="1">
    <source>
        <dbReference type="EMBL" id="MFC7315816.1"/>
    </source>
</evidence>
<keyword evidence="2" id="KW-1185">Reference proteome</keyword>
<accession>A0ABD6A659</accession>
<name>A0ABD6A659_9EURY</name>
<dbReference type="InterPro" id="IPR012675">
    <property type="entry name" value="Beta-grasp_dom_sf"/>
</dbReference>
<proteinExistence type="predicted"/>
<dbReference type="InterPro" id="IPR016155">
    <property type="entry name" value="Mopterin_synth/thiamin_S_b"/>
</dbReference>
<comment type="caution">
    <text evidence="1">The sequence shown here is derived from an EMBL/GenBank/DDBJ whole genome shotgun (WGS) entry which is preliminary data.</text>
</comment>
<protein>
    <submittedName>
        <fullName evidence="1">Ubiquitin-like small modifier protein 1</fullName>
    </submittedName>
</protein>
<organism evidence="1 2">
    <name type="scientific">Halomarina halobia</name>
    <dbReference type="NCBI Taxonomy" id="3033386"/>
    <lineage>
        <taxon>Archaea</taxon>
        <taxon>Methanobacteriati</taxon>
        <taxon>Methanobacteriota</taxon>
        <taxon>Stenosarchaea group</taxon>
        <taxon>Halobacteria</taxon>
        <taxon>Halobacteriales</taxon>
        <taxon>Natronomonadaceae</taxon>
        <taxon>Halomarina</taxon>
    </lineage>
</organism>
<dbReference type="RefSeq" id="WP_276305217.1">
    <property type="nucleotide sequence ID" value="NZ_CP119992.1"/>
</dbReference>
<dbReference type="EMBL" id="JBHTBF010000001">
    <property type="protein sequence ID" value="MFC7315816.1"/>
    <property type="molecule type" value="Genomic_DNA"/>
</dbReference>
<dbReference type="InterPro" id="IPR054834">
    <property type="entry name" value="SAMP1_3"/>
</dbReference>